<name>A0A1B4FKD2_9BURK</name>
<reference evidence="2 3" key="1">
    <citation type="submission" date="2015-12" db="EMBL/GenBank/DDBJ databases">
        <title>Diversity of Burkholderia near neighbor genomes.</title>
        <authorList>
            <person name="Sahl J."/>
            <person name="Wagner D."/>
            <person name="Keim P."/>
        </authorList>
    </citation>
    <scope>NUCLEOTIDE SEQUENCE [LARGE SCALE GENOMIC DNA]</scope>
    <source>
        <strain evidence="2 3">BDU6</strain>
    </source>
</reference>
<accession>A0A1B4FKD2</accession>
<dbReference type="KEGG" id="buu:WS70_19900"/>
<dbReference type="Pfam" id="PF18678">
    <property type="entry name" value="AOC_like"/>
    <property type="match status" value="1"/>
</dbReference>
<evidence type="ECO:0000259" key="1">
    <source>
        <dbReference type="Pfam" id="PF18678"/>
    </source>
</evidence>
<gene>
    <name evidence="2" type="ORF">WS70_19900</name>
</gene>
<dbReference type="Proteomes" id="UP000062519">
    <property type="component" value="Chromosome 2"/>
</dbReference>
<organism evidence="2 3">
    <name type="scientific">Burkholderia mayonis</name>
    <dbReference type="NCBI Taxonomy" id="1385591"/>
    <lineage>
        <taxon>Bacteria</taxon>
        <taxon>Pseudomonadati</taxon>
        <taxon>Pseudomonadota</taxon>
        <taxon>Betaproteobacteria</taxon>
        <taxon>Burkholderiales</taxon>
        <taxon>Burkholderiaceae</taxon>
        <taxon>Burkholderia</taxon>
        <taxon>pseudomallei group</taxon>
    </lineage>
</organism>
<sequence length="195" mass="21830">MPMREQMPELDMMSSLVALANLARAQLGQPDGIETARQAVAERIGHDHMVIIPAVELCEIKFKAQADDRPSVGDVNSHNDRWVGDDGDELGTICGEGWKISRLDDDVVSYYRETAETKFGRIETAGIWNSSAIWQGRWQSLFATGVSGEVAGMFGVRQLYQEVPRLRYRSFVLLIPINAADAALQQRIRRGYMTD</sequence>
<dbReference type="GO" id="GO:0017000">
    <property type="term" value="P:antibiotic biosynthetic process"/>
    <property type="evidence" value="ECO:0007669"/>
    <property type="project" value="InterPro"/>
</dbReference>
<dbReference type="EMBL" id="CP013387">
    <property type="protein sequence ID" value="AOJ04136.1"/>
    <property type="molecule type" value="Genomic_DNA"/>
</dbReference>
<proteinExistence type="predicted"/>
<evidence type="ECO:0000313" key="3">
    <source>
        <dbReference type="Proteomes" id="UP000062519"/>
    </source>
</evidence>
<keyword evidence="3" id="KW-1185">Reference proteome</keyword>
<protein>
    <recommendedName>
        <fullName evidence="1">Allene oxide cyclase barrel-like domain-containing protein</fullName>
    </recommendedName>
</protein>
<dbReference type="AlphaFoldDB" id="A0A1B4FKD2"/>
<dbReference type="InterPro" id="IPR041013">
    <property type="entry name" value="AOC-like"/>
</dbReference>
<dbReference type="GO" id="GO:0016853">
    <property type="term" value="F:isomerase activity"/>
    <property type="evidence" value="ECO:0007669"/>
    <property type="project" value="InterPro"/>
</dbReference>
<feature type="domain" description="Allene oxide cyclase barrel-like" evidence="1">
    <location>
        <begin position="59"/>
        <end position="174"/>
    </location>
</feature>
<evidence type="ECO:0000313" key="2">
    <source>
        <dbReference type="EMBL" id="AOJ04136.1"/>
    </source>
</evidence>